<dbReference type="PROSITE" id="PS50262">
    <property type="entry name" value="G_PROTEIN_RECEP_F1_2"/>
    <property type="match status" value="1"/>
</dbReference>
<feature type="domain" description="G-protein coupled receptors family 1 profile" evidence="12">
    <location>
        <begin position="60"/>
        <end position="323"/>
    </location>
</feature>
<dbReference type="PRINTS" id="PR00663">
    <property type="entry name" value="GALANINR"/>
</dbReference>
<dbReference type="Proteomes" id="UP000014760">
    <property type="component" value="Unassembled WGS sequence"/>
</dbReference>
<sequence>MEAYNLSLYTIGLENTTNENLSWVGNLLDEFRKGLYPYHQPVQMTLIVMYVVVFLLAVIGNVMVMLVILTNRSMRNVTNYFLLNLAVADLLVSFVCMPLTVGELVYRVWIYGQFLCKVTIYLQGVCVGASVLTIMCLSLDRYVVIHHPVKSRRISTTRNVRAAIITIWCSVIVIMAPLAVIRSLTHTTLMDGDTVQFCHEKWPSATARRIFDVCLFVFIYVIPGVVVLVAYSRTGCLLLHSAPNLQRQNSDVYKSKNIVRGRRRVAHMLLVLAVLFALSWMPYHAVSLYADFGNRSQTENSLTPLSFALLLGHSHSAQNPIVYCFMNYSIRNGMLGLLTCRNHGFGSEGNHSTAGSGRMNHQRQFSMRIMREQERSASMRRGPHSESPNMPLIGKNSHPKLSPMNSQLSDLSGPRSPGIISNGHSPLTYKGSLNSQLMP</sequence>
<evidence type="ECO:0000259" key="12">
    <source>
        <dbReference type="PROSITE" id="PS50262"/>
    </source>
</evidence>
<dbReference type="SUPFAM" id="SSF81321">
    <property type="entry name" value="Family A G protein-coupled receptor-like"/>
    <property type="match status" value="1"/>
</dbReference>
<comment type="subcellular location">
    <subcellularLocation>
        <location evidence="1">Membrane</location>
        <topology evidence="1">Multi-pass membrane protein</topology>
    </subcellularLocation>
</comment>
<feature type="transmembrane region" description="Helical" evidence="11">
    <location>
        <begin position="47"/>
        <end position="69"/>
    </location>
</feature>
<keyword evidence="3 11" id="KW-1133">Transmembrane helix</keyword>
<evidence type="ECO:0000256" key="10">
    <source>
        <dbReference type="SAM" id="MobiDB-lite"/>
    </source>
</evidence>
<keyword evidence="6" id="KW-1015">Disulfide bond</keyword>
<protein>
    <recommendedName>
        <fullName evidence="12">G-protein coupled receptors family 1 profile domain-containing protein</fullName>
    </recommendedName>
</protein>
<dbReference type="CDD" id="cd14993">
    <property type="entry name" value="7tmA_CCKR-like"/>
    <property type="match status" value="1"/>
</dbReference>
<keyword evidence="2 9" id="KW-0812">Transmembrane</keyword>
<reference evidence="13" key="3">
    <citation type="submission" date="2015-06" db="UniProtKB">
        <authorList>
            <consortium name="EnsemblMetazoa"/>
        </authorList>
    </citation>
    <scope>IDENTIFICATION</scope>
</reference>
<evidence type="ECO:0000256" key="1">
    <source>
        <dbReference type="ARBA" id="ARBA00004141"/>
    </source>
</evidence>
<feature type="transmembrane region" description="Helical" evidence="11">
    <location>
        <begin position="265"/>
        <end position="283"/>
    </location>
</feature>
<dbReference type="OrthoDB" id="10037617at2759"/>
<dbReference type="Pfam" id="PF00001">
    <property type="entry name" value="7tm_1"/>
    <property type="match status" value="1"/>
</dbReference>
<comment type="similarity">
    <text evidence="9">Belongs to the G-protein coupled receptor 1 family.</text>
</comment>
<evidence type="ECO:0000256" key="5">
    <source>
        <dbReference type="ARBA" id="ARBA00023136"/>
    </source>
</evidence>
<reference evidence="14" key="2">
    <citation type="journal article" date="2013" name="Nature">
        <title>Insights into bilaterian evolution from three spiralian genomes.</title>
        <authorList>
            <person name="Simakov O."/>
            <person name="Marletaz F."/>
            <person name="Cho S.J."/>
            <person name="Edsinger-Gonzales E."/>
            <person name="Havlak P."/>
            <person name="Hellsten U."/>
            <person name="Kuo D.H."/>
            <person name="Larsson T."/>
            <person name="Lv J."/>
            <person name="Arendt D."/>
            <person name="Savage R."/>
            <person name="Osoegawa K."/>
            <person name="de Jong P."/>
            <person name="Grimwood J."/>
            <person name="Chapman J.A."/>
            <person name="Shapiro H."/>
            <person name="Aerts A."/>
            <person name="Otillar R.P."/>
            <person name="Terry A.Y."/>
            <person name="Boore J.L."/>
            <person name="Grigoriev I.V."/>
            <person name="Lindberg D.R."/>
            <person name="Seaver E.C."/>
            <person name="Weisblat D.A."/>
            <person name="Putnam N.H."/>
            <person name="Rokhsar D.S."/>
        </authorList>
    </citation>
    <scope>NUCLEOTIDE SEQUENCE</scope>
    <source>
        <strain evidence="14">I ESC-2004</strain>
    </source>
</reference>
<evidence type="ECO:0000256" key="8">
    <source>
        <dbReference type="ARBA" id="ARBA00023224"/>
    </source>
</evidence>
<dbReference type="EnsemblMetazoa" id="CapteT147802">
    <property type="protein sequence ID" value="CapteP147802"/>
    <property type="gene ID" value="CapteG147802"/>
</dbReference>
<dbReference type="HOGENOM" id="CLU_009579_6_1_1"/>
<accession>X1Z504</accession>
<evidence type="ECO:0000313" key="13">
    <source>
        <dbReference type="EnsemblMetazoa" id="CapteP147802"/>
    </source>
</evidence>
<dbReference type="Gene3D" id="1.20.1070.10">
    <property type="entry name" value="Rhodopsin 7-helix transmembrane proteins"/>
    <property type="match status" value="1"/>
</dbReference>
<feature type="transmembrane region" description="Helical" evidence="11">
    <location>
        <begin position="210"/>
        <end position="231"/>
    </location>
</feature>
<dbReference type="SMART" id="SM01381">
    <property type="entry name" value="7TM_GPCR_Srsx"/>
    <property type="match status" value="1"/>
</dbReference>
<dbReference type="InterPro" id="IPR000405">
    <property type="entry name" value="Galanin_rcpt"/>
</dbReference>
<dbReference type="AlphaFoldDB" id="X1Z504"/>
<keyword evidence="8 9" id="KW-0807">Transducer</keyword>
<evidence type="ECO:0000256" key="7">
    <source>
        <dbReference type="ARBA" id="ARBA00023170"/>
    </source>
</evidence>
<keyword evidence="5 11" id="KW-0472">Membrane</keyword>
<organism evidence="13 14">
    <name type="scientific">Capitella teleta</name>
    <name type="common">Polychaete worm</name>
    <dbReference type="NCBI Taxonomy" id="283909"/>
    <lineage>
        <taxon>Eukaryota</taxon>
        <taxon>Metazoa</taxon>
        <taxon>Spiralia</taxon>
        <taxon>Lophotrochozoa</taxon>
        <taxon>Annelida</taxon>
        <taxon>Polychaeta</taxon>
        <taxon>Sedentaria</taxon>
        <taxon>Scolecida</taxon>
        <taxon>Capitellidae</taxon>
        <taxon>Capitella</taxon>
    </lineage>
</organism>
<dbReference type="OMA" id="TIVCMSA"/>
<dbReference type="PANTHER" id="PTHR45695">
    <property type="entry name" value="LEUCOKININ RECEPTOR-RELATED"/>
    <property type="match status" value="1"/>
</dbReference>
<evidence type="ECO:0000256" key="11">
    <source>
        <dbReference type="SAM" id="Phobius"/>
    </source>
</evidence>
<evidence type="ECO:0000313" key="14">
    <source>
        <dbReference type="Proteomes" id="UP000014760"/>
    </source>
</evidence>
<dbReference type="GO" id="GO:0004930">
    <property type="term" value="F:G protein-coupled receptor activity"/>
    <property type="evidence" value="ECO:0007669"/>
    <property type="project" value="UniProtKB-KW"/>
</dbReference>
<evidence type="ECO:0000256" key="4">
    <source>
        <dbReference type="ARBA" id="ARBA00023040"/>
    </source>
</evidence>
<feature type="transmembrane region" description="Helical" evidence="11">
    <location>
        <begin position="120"/>
        <end position="139"/>
    </location>
</feature>
<dbReference type="PROSITE" id="PS00237">
    <property type="entry name" value="G_PROTEIN_RECEP_F1_1"/>
    <property type="match status" value="1"/>
</dbReference>
<dbReference type="InterPro" id="IPR000276">
    <property type="entry name" value="GPCR_Rhodpsn"/>
</dbReference>
<feature type="transmembrane region" description="Helical" evidence="11">
    <location>
        <begin position="160"/>
        <end position="181"/>
    </location>
</feature>
<proteinExistence type="inferred from homology"/>
<evidence type="ECO:0000256" key="6">
    <source>
        <dbReference type="ARBA" id="ARBA00023157"/>
    </source>
</evidence>
<dbReference type="PRINTS" id="PR00237">
    <property type="entry name" value="GPCRRHODOPSN"/>
</dbReference>
<keyword evidence="7 9" id="KW-0675">Receptor</keyword>
<evidence type="ECO:0000256" key="9">
    <source>
        <dbReference type="RuleBase" id="RU000688"/>
    </source>
</evidence>
<dbReference type="GO" id="GO:0005886">
    <property type="term" value="C:plasma membrane"/>
    <property type="evidence" value="ECO:0007669"/>
    <property type="project" value="TreeGrafter"/>
</dbReference>
<feature type="region of interest" description="Disordered" evidence="10">
    <location>
        <begin position="373"/>
        <end position="439"/>
    </location>
</feature>
<dbReference type="PANTHER" id="PTHR45695:SF15">
    <property type="entry name" value="OPSIN RH2"/>
    <property type="match status" value="1"/>
</dbReference>
<evidence type="ECO:0000256" key="3">
    <source>
        <dbReference type="ARBA" id="ARBA00022989"/>
    </source>
</evidence>
<dbReference type="InterPro" id="IPR017452">
    <property type="entry name" value="GPCR_Rhodpsn_7TM"/>
</dbReference>
<reference evidence="14" key="1">
    <citation type="submission" date="2012-12" db="EMBL/GenBank/DDBJ databases">
        <authorList>
            <person name="Hellsten U."/>
            <person name="Grimwood J."/>
            <person name="Chapman J.A."/>
            <person name="Shapiro H."/>
            <person name="Aerts A."/>
            <person name="Otillar R.P."/>
            <person name="Terry A.Y."/>
            <person name="Boore J.L."/>
            <person name="Simakov O."/>
            <person name="Marletaz F."/>
            <person name="Cho S.-J."/>
            <person name="Edsinger-Gonzales E."/>
            <person name="Havlak P."/>
            <person name="Kuo D.-H."/>
            <person name="Larsson T."/>
            <person name="Lv J."/>
            <person name="Arendt D."/>
            <person name="Savage R."/>
            <person name="Osoegawa K."/>
            <person name="de Jong P."/>
            <person name="Lindberg D.R."/>
            <person name="Seaver E.C."/>
            <person name="Weisblat D.A."/>
            <person name="Putnam N.H."/>
            <person name="Grigoriev I.V."/>
            <person name="Rokhsar D.S."/>
        </authorList>
    </citation>
    <scope>NUCLEOTIDE SEQUENCE</scope>
    <source>
        <strain evidence="14">I ESC-2004</strain>
    </source>
</reference>
<feature type="transmembrane region" description="Helical" evidence="11">
    <location>
        <begin position="81"/>
        <end position="100"/>
    </location>
</feature>
<dbReference type="EMBL" id="AMQN01000412">
    <property type="status" value="NOT_ANNOTATED_CDS"/>
    <property type="molecule type" value="Genomic_DNA"/>
</dbReference>
<name>X1Z504_CAPTE</name>
<keyword evidence="4 9" id="KW-0297">G-protein coupled receptor</keyword>
<keyword evidence="14" id="KW-1185">Reference proteome</keyword>
<evidence type="ECO:0000256" key="2">
    <source>
        <dbReference type="ARBA" id="ARBA00022692"/>
    </source>
</evidence>